<comment type="subunit">
    <text evidence="8">Homotetramer.</text>
</comment>
<feature type="active site" description="Proton acceptor" evidence="8 9">
    <location>
        <position position="88"/>
    </location>
</feature>
<evidence type="ECO:0000256" key="1">
    <source>
        <dbReference type="ARBA" id="ARBA00007587"/>
    </source>
</evidence>
<dbReference type="HAMAP" id="MF_00124">
    <property type="entry name" value="Thymidine_kinase"/>
    <property type="match status" value="1"/>
</dbReference>
<reference evidence="13 14" key="1">
    <citation type="submission" date="2019-04" db="EMBL/GenBank/DDBJ databases">
        <title>Sphingomonas psychrotolerans sp. nov., isolated from soil in the Tianshan Mountains, Xinjiang, China.</title>
        <authorList>
            <person name="Luo Y."/>
            <person name="Sheng H."/>
        </authorList>
    </citation>
    <scope>NUCLEOTIDE SEQUENCE [LARGE SCALE GENOMIC DNA]</scope>
    <source>
        <strain evidence="13 14">KIS18-15</strain>
    </source>
</reference>
<dbReference type="GO" id="GO:0046104">
    <property type="term" value="P:thymidine metabolic process"/>
    <property type="evidence" value="ECO:0007669"/>
    <property type="project" value="TreeGrafter"/>
</dbReference>
<evidence type="ECO:0000313" key="14">
    <source>
        <dbReference type="Proteomes" id="UP000309848"/>
    </source>
</evidence>
<dbReference type="Gene3D" id="3.30.60.20">
    <property type="match status" value="1"/>
</dbReference>
<dbReference type="InterPro" id="IPR001267">
    <property type="entry name" value="Thymidine_kinase"/>
</dbReference>
<dbReference type="PIRSF" id="PIRSF035805">
    <property type="entry name" value="TK_cell"/>
    <property type="match status" value="1"/>
</dbReference>
<dbReference type="GO" id="GO:0071897">
    <property type="term" value="P:DNA biosynthetic process"/>
    <property type="evidence" value="ECO:0007669"/>
    <property type="project" value="UniProtKB-KW"/>
</dbReference>
<evidence type="ECO:0000256" key="4">
    <source>
        <dbReference type="ARBA" id="ARBA00022679"/>
    </source>
</evidence>
<feature type="binding site" evidence="10">
    <location>
        <position position="178"/>
    </location>
    <ligand>
        <name>substrate</name>
    </ligand>
</feature>
<dbReference type="Pfam" id="PF00265">
    <property type="entry name" value="TK"/>
    <property type="match status" value="1"/>
</dbReference>
<dbReference type="Gene3D" id="3.40.50.300">
    <property type="entry name" value="P-loop containing nucleotide triphosphate hydrolases"/>
    <property type="match status" value="1"/>
</dbReference>
<evidence type="ECO:0000313" key="13">
    <source>
        <dbReference type="EMBL" id="TGX41609.1"/>
    </source>
</evidence>
<keyword evidence="8" id="KW-0963">Cytoplasm</keyword>
<dbReference type="EMBL" id="SRXU01000005">
    <property type="protein sequence ID" value="TGX41609.1"/>
    <property type="molecule type" value="Genomic_DNA"/>
</dbReference>
<evidence type="ECO:0000256" key="2">
    <source>
        <dbReference type="ARBA" id="ARBA00012118"/>
    </source>
</evidence>
<evidence type="ECO:0000256" key="7">
    <source>
        <dbReference type="ARBA" id="ARBA00022840"/>
    </source>
</evidence>
<dbReference type="SUPFAM" id="SSF52540">
    <property type="entry name" value="P-loop containing nucleoside triphosphate hydrolases"/>
    <property type="match status" value="1"/>
</dbReference>
<proteinExistence type="inferred from homology"/>
<dbReference type="Proteomes" id="UP000309848">
    <property type="component" value="Unassembled WGS sequence"/>
</dbReference>
<dbReference type="PROSITE" id="PS00603">
    <property type="entry name" value="TK_CELLULAR_TYPE"/>
    <property type="match status" value="1"/>
</dbReference>
<feature type="binding site" evidence="8">
    <location>
        <position position="145"/>
    </location>
    <ligand>
        <name>Zn(2+)</name>
        <dbReference type="ChEBI" id="CHEBI:29105"/>
    </ligand>
</feature>
<feature type="binding site" evidence="8">
    <location>
        <begin position="9"/>
        <end position="16"/>
    </location>
    <ligand>
        <name>ATP</name>
        <dbReference type="ChEBI" id="CHEBI:30616"/>
    </ligand>
</feature>
<dbReference type="NCBIfam" id="NF003300">
    <property type="entry name" value="PRK04296.1-5"/>
    <property type="match status" value="1"/>
</dbReference>
<feature type="binding site" evidence="8">
    <location>
        <position position="182"/>
    </location>
    <ligand>
        <name>Zn(2+)</name>
        <dbReference type="ChEBI" id="CHEBI:29105"/>
    </ligand>
</feature>
<feature type="binding site" evidence="8">
    <location>
        <position position="185"/>
    </location>
    <ligand>
        <name>Zn(2+)</name>
        <dbReference type="ChEBI" id="CHEBI:29105"/>
    </ligand>
</feature>
<comment type="subcellular location">
    <subcellularLocation>
        <location evidence="8">Cytoplasm</location>
    </subcellularLocation>
</comment>
<dbReference type="PANTHER" id="PTHR11441:SF0">
    <property type="entry name" value="THYMIDINE KINASE, CYTOSOLIC"/>
    <property type="match status" value="1"/>
</dbReference>
<protein>
    <recommendedName>
        <fullName evidence="2 8">Thymidine kinase</fullName>
        <ecNumber evidence="2 8">2.7.1.21</ecNumber>
    </recommendedName>
</protein>
<sequence length="200" mass="21941">MAKLYFYYASMNAGKSTTLLQADFNYRERGMRTLLFTAGVHDRGGHGVIDSRLGISAQAIPFAADTDLQQIAEDAHFETPLACVLVDEAQFLSATQVRQLAALCDEDDIPVLAYGLRTDFQGKLFEGSSALLALADALIEIKSVCECGRKATMNLRVDDAGRAIREGAQKQIGGNERYVALCRRHFMQRTTLPAELSSTE</sequence>
<dbReference type="GO" id="GO:0005829">
    <property type="term" value="C:cytosol"/>
    <property type="evidence" value="ECO:0007669"/>
    <property type="project" value="TreeGrafter"/>
</dbReference>
<keyword evidence="3 8" id="KW-0237">DNA synthesis</keyword>
<dbReference type="GO" id="GO:0005524">
    <property type="term" value="F:ATP binding"/>
    <property type="evidence" value="ECO:0007669"/>
    <property type="project" value="UniProtKB-UniRule"/>
</dbReference>
<evidence type="ECO:0000256" key="11">
    <source>
        <dbReference type="RuleBase" id="RU000544"/>
    </source>
</evidence>
<evidence type="ECO:0000256" key="12">
    <source>
        <dbReference type="RuleBase" id="RU004165"/>
    </source>
</evidence>
<dbReference type="InterPro" id="IPR027417">
    <property type="entry name" value="P-loop_NTPase"/>
</dbReference>
<keyword evidence="8" id="KW-0479">Metal-binding</keyword>
<feature type="binding site" evidence="8">
    <location>
        <position position="147"/>
    </location>
    <ligand>
        <name>Zn(2+)</name>
        <dbReference type="ChEBI" id="CHEBI:29105"/>
    </ligand>
</feature>
<comment type="caution">
    <text evidence="13">The sequence shown here is derived from an EMBL/GenBank/DDBJ whole genome shotgun (WGS) entry which is preliminary data.</text>
</comment>
<name>A0A4S1WF73_9SPHN</name>
<gene>
    <name evidence="8" type="primary">tdk</name>
    <name evidence="13" type="ORF">E5A74_13435</name>
</gene>
<dbReference type="OrthoDB" id="9781579at2"/>
<keyword evidence="5 8" id="KW-0547">Nucleotide-binding</keyword>
<feature type="binding site" evidence="8">
    <location>
        <begin position="87"/>
        <end position="90"/>
    </location>
    <ligand>
        <name>ATP</name>
        <dbReference type="ChEBI" id="CHEBI:30616"/>
    </ligand>
</feature>
<evidence type="ECO:0000256" key="8">
    <source>
        <dbReference type="HAMAP-Rule" id="MF_00124"/>
    </source>
</evidence>
<evidence type="ECO:0000256" key="3">
    <source>
        <dbReference type="ARBA" id="ARBA00022634"/>
    </source>
</evidence>
<evidence type="ECO:0000256" key="10">
    <source>
        <dbReference type="PIRSR" id="PIRSR035805-2"/>
    </source>
</evidence>
<evidence type="ECO:0000256" key="9">
    <source>
        <dbReference type="PIRSR" id="PIRSR035805-1"/>
    </source>
</evidence>
<accession>A0A4S1WF73</accession>
<keyword evidence="14" id="KW-1185">Reference proteome</keyword>
<keyword evidence="8" id="KW-0862">Zinc</keyword>
<dbReference type="GO" id="GO:0004797">
    <property type="term" value="F:thymidine kinase activity"/>
    <property type="evidence" value="ECO:0007669"/>
    <property type="project" value="UniProtKB-UniRule"/>
</dbReference>
<dbReference type="RefSeq" id="WP_135985760.1">
    <property type="nucleotide sequence ID" value="NZ_JAASQM010000003.1"/>
</dbReference>
<keyword evidence="7 8" id="KW-0067">ATP-binding</keyword>
<comment type="similarity">
    <text evidence="1 8 12">Belongs to the thymidine kinase family.</text>
</comment>
<dbReference type="SUPFAM" id="SSF57716">
    <property type="entry name" value="Glucocorticoid receptor-like (DNA-binding domain)"/>
    <property type="match status" value="1"/>
</dbReference>
<dbReference type="InterPro" id="IPR020633">
    <property type="entry name" value="Thymidine_kinase_CS"/>
</dbReference>
<evidence type="ECO:0000256" key="5">
    <source>
        <dbReference type="ARBA" id="ARBA00022741"/>
    </source>
</evidence>
<keyword evidence="4 8" id="KW-0808">Transferase</keyword>
<dbReference type="AlphaFoldDB" id="A0A4S1WF73"/>
<comment type="catalytic activity">
    <reaction evidence="8 11">
        <text>thymidine + ATP = dTMP + ADP + H(+)</text>
        <dbReference type="Rhea" id="RHEA:19129"/>
        <dbReference type="ChEBI" id="CHEBI:15378"/>
        <dbReference type="ChEBI" id="CHEBI:17748"/>
        <dbReference type="ChEBI" id="CHEBI:30616"/>
        <dbReference type="ChEBI" id="CHEBI:63528"/>
        <dbReference type="ChEBI" id="CHEBI:456216"/>
        <dbReference type="EC" id="2.7.1.21"/>
    </reaction>
</comment>
<evidence type="ECO:0000256" key="6">
    <source>
        <dbReference type="ARBA" id="ARBA00022777"/>
    </source>
</evidence>
<dbReference type="EC" id="2.7.1.21" evidence="2 8"/>
<dbReference type="PANTHER" id="PTHR11441">
    <property type="entry name" value="THYMIDINE KINASE"/>
    <property type="match status" value="1"/>
</dbReference>
<keyword evidence="6 8" id="KW-0418">Kinase</keyword>
<organism evidence="13 14">
    <name type="scientific">Sphingomonas naasensis</name>
    <dbReference type="NCBI Taxonomy" id="1344951"/>
    <lineage>
        <taxon>Bacteria</taxon>
        <taxon>Pseudomonadati</taxon>
        <taxon>Pseudomonadota</taxon>
        <taxon>Alphaproteobacteria</taxon>
        <taxon>Sphingomonadales</taxon>
        <taxon>Sphingomonadaceae</taxon>
        <taxon>Sphingomonas</taxon>
    </lineage>
</organism>
<dbReference type="GO" id="GO:0008270">
    <property type="term" value="F:zinc ion binding"/>
    <property type="evidence" value="ECO:0007669"/>
    <property type="project" value="UniProtKB-UniRule"/>
</dbReference>